<dbReference type="AlphaFoldDB" id="A0A9Q1JYH4"/>
<organism evidence="1 2">
    <name type="scientific">Carnegiea gigantea</name>
    <dbReference type="NCBI Taxonomy" id="171969"/>
    <lineage>
        <taxon>Eukaryota</taxon>
        <taxon>Viridiplantae</taxon>
        <taxon>Streptophyta</taxon>
        <taxon>Embryophyta</taxon>
        <taxon>Tracheophyta</taxon>
        <taxon>Spermatophyta</taxon>
        <taxon>Magnoliopsida</taxon>
        <taxon>eudicotyledons</taxon>
        <taxon>Gunneridae</taxon>
        <taxon>Pentapetalae</taxon>
        <taxon>Caryophyllales</taxon>
        <taxon>Cactineae</taxon>
        <taxon>Cactaceae</taxon>
        <taxon>Cactoideae</taxon>
        <taxon>Echinocereeae</taxon>
        <taxon>Carnegiea</taxon>
    </lineage>
</organism>
<protein>
    <submittedName>
        <fullName evidence="1">Uncharacterized protein</fullName>
    </submittedName>
</protein>
<gene>
    <name evidence="1" type="ORF">Cgig2_021349</name>
</gene>
<name>A0A9Q1JYH4_9CARY</name>
<reference evidence="1" key="1">
    <citation type="submission" date="2022-04" db="EMBL/GenBank/DDBJ databases">
        <title>Carnegiea gigantea Genome sequencing and assembly v2.</title>
        <authorList>
            <person name="Copetti D."/>
            <person name="Sanderson M.J."/>
            <person name="Burquez A."/>
            <person name="Wojciechowski M.F."/>
        </authorList>
    </citation>
    <scope>NUCLEOTIDE SEQUENCE</scope>
    <source>
        <strain evidence="1">SGP5-SGP5p</strain>
        <tissue evidence="1">Aerial part</tissue>
    </source>
</reference>
<comment type="caution">
    <text evidence="1">The sequence shown here is derived from an EMBL/GenBank/DDBJ whole genome shotgun (WGS) entry which is preliminary data.</text>
</comment>
<dbReference type="OrthoDB" id="10006023at2759"/>
<evidence type="ECO:0000313" key="2">
    <source>
        <dbReference type="Proteomes" id="UP001153076"/>
    </source>
</evidence>
<dbReference type="EMBL" id="JAKOGI010000548">
    <property type="protein sequence ID" value="KAJ8433342.1"/>
    <property type="molecule type" value="Genomic_DNA"/>
</dbReference>
<keyword evidence="2" id="KW-1185">Reference proteome</keyword>
<accession>A0A9Q1JYH4</accession>
<sequence length="303" mass="33255">MAMPDLVAGGAACAVPGSSSASNPLGALANVLIGSSSKTQIHHQQLRLFCQHFWAATELQNLNLEWGTWSCREDGVINISQDAQGIHQLHTSFWNAGDAIKRLKEIPTSTFLGSSSYTNSETQLATLPGLESDYQLNQHSSGQDSAFLHGFCTAGHGDLAQAWNEIHTIQIPDWQHLQIESNFPQSSHIYNYLLPSQPQVLDGKNCLFVVVFDCLNKLGSILTGISVVGSGYQPSSSMNSKFLQFVSKMSRGELFIEDNQVKEGSVSAGDWAAEYQNQRVGGPSWAEQFSHEENSTNYKRSDW</sequence>
<proteinExistence type="predicted"/>
<dbReference type="Proteomes" id="UP001153076">
    <property type="component" value="Unassembled WGS sequence"/>
</dbReference>
<evidence type="ECO:0000313" key="1">
    <source>
        <dbReference type="EMBL" id="KAJ8433342.1"/>
    </source>
</evidence>